<keyword evidence="10" id="KW-1185">Reference proteome</keyword>
<evidence type="ECO:0000256" key="5">
    <source>
        <dbReference type="ARBA" id="ARBA00022989"/>
    </source>
</evidence>
<proteinExistence type="predicted"/>
<dbReference type="PANTHER" id="PTHR23517">
    <property type="entry name" value="RESISTANCE PROTEIN MDTM, PUTATIVE-RELATED-RELATED"/>
    <property type="match status" value="1"/>
</dbReference>
<feature type="transmembrane region" description="Helical" evidence="7">
    <location>
        <begin position="77"/>
        <end position="95"/>
    </location>
</feature>
<dbReference type="Gene3D" id="1.20.1250.20">
    <property type="entry name" value="MFS general substrate transporter like domains"/>
    <property type="match status" value="1"/>
</dbReference>
<dbReference type="SUPFAM" id="SSF103473">
    <property type="entry name" value="MFS general substrate transporter"/>
    <property type="match status" value="1"/>
</dbReference>
<feature type="transmembrane region" description="Helical" evidence="7">
    <location>
        <begin position="164"/>
        <end position="185"/>
    </location>
</feature>
<keyword evidence="6 7" id="KW-0472">Membrane</keyword>
<feature type="transmembrane region" description="Helical" evidence="7">
    <location>
        <begin position="289"/>
        <end position="316"/>
    </location>
</feature>
<evidence type="ECO:0000256" key="6">
    <source>
        <dbReference type="ARBA" id="ARBA00023136"/>
    </source>
</evidence>
<evidence type="ECO:0000256" key="2">
    <source>
        <dbReference type="ARBA" id="ARBA00022448"/>
    </source>
</evidence>
<comment type="subcellular location">
    <subcellularLocation>
        <location evidence="1">Cell membrane</location>
        <topology evidence="1">Multi-pass membrane protein</topology>
    </subcellularLocation>
</comment>
<feature type="transmembrane region" description="Helical" evidence="7">
    <location>
        <begin position="248"/>
        <end position="269"/>
    </location>
</feature>
<dbReference type="GO" id="GO:0005886">
    <property type="term" value="C:plasma membrane"/>
    <property type="evidence" value="ECO:0007669"/>
    <property type="project" value="UniProtKB-SubCell"/>
</dbReference>
<feature type="transmembrane region" description="Helical" evidence="7">
    <location>
        <begin position="206"/>
        <end position="228"/>
    </location>
</feature>
<organism evidence="9 10">
    <name type="scientific">Saccharibacillus brassicae</name>
    <dbReference type="NCBI Taxonomy" id="2583377"/>
    <lineage>
        <taxon>Bacteria</taxon>
        <taxon>Bacillati</taxon>
        <taxon>Bacillota</taxon>
        <taxon>Bacilli</taxon>
        <taxon>Bacillales</taxon>
        <taxon>Paenibacillaceae</taxon>
        <taxon>Saccharibacillus</taxon>
    </lineage>
</organism>
<sequence>MSWLHRYPKEIQALLLASLINSTGSALMWPLTTMYVFGELGRSMQDAGLVILLQSLGGIGGQLVGGAMYHRIGVKKLLVGSLLINALSLFALPVVSSHWHLYMLTMLVVGFSNAMTLPAIQAFIGFRFAARRGEIFNTIYVGNNIGVALGTAISGPLADLSFPLTFVLNGVTCLLFAGYFFVYLNRVDRSGGLQIEAKTSKRQQKALPLLLNTRVYLYMGLGALFLWLGNCIWNGGVSPSILSEGQPASHYSILWTMNGVLIFALQPLISWMKRTFARKPETQMTAGSLFYLAGYTVILLFPQYGAMVAAMFLATIGEILFQPAMPAFISERTSANAPFYLGVSGGIGQGGRVIGPYIMGILYDRGGLEPVAWLAVAAAVLSFGFFALNHRLQRSRNAGDGAAGEA</sequence>
<feature type="transmembrane region" description="Helical" evidence="7">
    <location>
        <begin position="12"/>
        <end position="37"/>
    </location>
</feature>
<protein>
    <submittedName>
        <fullName evidence="9">MFS transporter</fullName>
    </submittedName>
</protein>
<dbReference type="Proteomes" id="UP000316968">
    <property type="component" value="Chromosome"/>
</dbReference>
<accession>A0A4Y6UTA5</accession>
<evidence type="ECO:0000256" key="7">
    <source>
        <dbReference type="SAM" id="Phobius"/>
    </source>
</evidence>
<evidence type="ECO:0000259" key="8">
    <source>
        <dbReference type="PROSITE" id="PS50850"/>
    </source>
</evidence>
<keyword evidence="4 7" id="KW-0812">Transmembrane</keyword>
<dbReference type="OrthoDB" id="3268460at2"/>
<dbReference type="PANTHER" id="PTHR23517:SF10">
    <property type="entry name" value="MAJOR FACILITATOR SUPERFAMILY (MFS) PROFILE DOMAIN-CONTAINING PROTEIN"/>
    <property type="match status" value="1"/>
</dbReference>
<feature type="transmembrane region" description="Helical" evidence="7">
    <location>
        <begin position="371"/>
        <end position="388"/>
    </location>
</feature>
<dbReference type="PROSITE" id="PS50850">
    <property type="entry name" value="MFS"/>
    <property type="match status" value="1"/>
</dbReference>
<feature type="transmembrane region" description="Helical" evidence="7">
    <location>
        <begin position="138"/>
        <end position="158"/>
    </location>
</feature>
<dbReference type="KEGG" id="saca:FFV09_08700"/>
<feature type="transmembrane region" description="Helical" evidence="7">
    <location>
        <begin position="49"/>
        <end position="70"/>
    </location>
</feature>
<dbReference type="RefSeq" id="WP_141447470.1">
    <property type="nucleotide sequence ID" value="NZ_CP041217.1"/>
</dbReference>
<dbReference type="InterPro" id="IPR036259">
    <property type="entry name" value="MFS_trans_sf"/>
</dbReference>
<keyword evidence="3" id="KW-1003">Cell membrane</keyword>
<dbReference type="InterPro" id="IPR020846">
    <property type="entry name" value="MFS_dom"/>
</dbReference>
<reference evidence="9 10" key="1">
    <citation type="submission" date="2019-06" db="EMBL/GenBank/DDBJ databases">
        <title>Saccharibacillus brassicae sp. nov., an endophytic bacterium isolated from Chinese cabbage seeds (Brassica pekinensis).</title>
        <authorList>
            <person name="Jiang L."/>
            <person name="Lee J."/>
            <person name="Kim S.W."/>
        </authorList>
    </citation>
    <scope>NUCLEOTIDE SEQUENCE [LARGE SCALE GENOMIC DNA]</scope>
    <source>
        <strain evidence="10">KCTC 43072 / ATSA2</strain>
    </source>
</reference>
<feature type="transmembrane region" description="Helical" evidence="7">
    <location>
        <begin position="101"/>
        <end position="126"/>
    </location>
</feature>
<dbReference type="EMBL" id="CP041217">
    <property type="protein sequence ID" value="QDH20922.1"/>
    <property type="molecule type" value="Genomic_DNA"/>
</dbReference>
<evidence type="ECO:0000256" key="1">
    <source>
        <dbReference type="ARBA" id="ARBA00004651"/>
    </source>
</evidence>
<dbReference type="InterPro" id="IPR050171">
    <property type="entry name" value="MFS_Transporters"/>
</dbReference>
<dbReference type="InterPro" id="IPR011701">
    <property type="entry name" value="MFS"/>
</dbReference>
<evidence type="ECO:0000256" key="4">
    <source>
        <dbReference type="ARBA" id="ARBA00022692"/>
    </source>
</evidence>
<evidence type="ECO:0000313" key="10">
    <source>
        <dbReference type="Proteomes" id="UP000316968"/>
    </source>
</evidence>
<feature type="domain" description="Major facilitator superfamily (MFS) profile" evidence="8">
    <location>
        <begin position="10"/>
        <end position="394"/>
    </location>
</feature>
<dbReference type="Pfam" id="PF07690">
    <property type="entry name" value="MFS_1"/>
    <property type="match status" value="2"/>
</dbReference>
<keyword evidence="5 7" id="KW-1133">Transmembrane helix</keyword>
<dbReference type="GO" id="GO:0022857">
    <property type="term" value="F:transmembrane transporter activity"/>
    <property type="evidence" value="ECO:0007669"/>
    <property type="project" value="InterPro"/>
</dbReference>
<gene>
    <name evidence="9" type="ORF">FFV09_08700</name>
</gene>
<dbReference type="AlphaFoldDB" id="A0A4Y6UTA5"/>
<name>A0A4Y6UTA5_SACBS</name>
<keyword evidence="2" id="KW-0813">Transport</keyword>
<evidence type="ECO:0000313" key="9">
    <source>
        <dbReference type="EMBL" id="QDH20922.1"/>
    </source>
</evidence>
<evidence type="ECO:0000256" key="3">
    <source>
        <dbReference type="ARBA" id="ARBA00022475"/>
    </source>
</evidence>